<name>A0ABY4GDP8_9BACT</name>
<keyword evidence="2" id="KW-0732">Signal</keyword>
<feature type="region of interest" description="Disordered" evidence="1">
    <location>
        <begin position="349"/>
        <end position="376"/>
    </location>
</feature>
<dbReference type="RefSeq" id="WP_245126779.1">
    <property type="nucleotide sequence ID" value="NZ_CP095064.1"/>
</dbReference>
<evidence type="ECO:0000313" key="3">
    <source>
        <dbReference type="EMBL" id="UOQ69027.1"/>
    </source>
</evidence>
<keyword evidence="4" id="KW-1185">Reference proteome</keyword>
<evidence type="ECO:0000256" key="2">
    <source>
        <dbReference type="SAM" id="SignalP"/>
    </source>
</evidence>
<gene>
    <name evidence="3" type="ORF">MUN86_26350</name>
</gene>
<evidence type="ECO:0008006" key="5">
    <source>
        <dbReference type="Google" id="ProtNLM"/>
    </source>
</evidence>
<dbReference type="EMBL" id="CP095064">
    <property type="protein sequence ID" value="UOQ69027.1"/>
    <property type="molecule type" value="Genomic_DNA"/>
</dbReference>
<evidence type="ECO:0000256" key="1">
    <source>
        <dbReference type="SAM" id="MobiDB-lite"/>
    </source>
</evidence>
<feature type="chain" id="PRO_5047508476" description="T9SS type A sorting domain-containing protein" evidence="2">
    <location>
        <begin position="19"/>
        <end position="376"/>
    </location>
</feature>
<feature type="signal peptide" evidence="2">
    <location>
        <begin position="1"/>
        <end position="18"/>
    </location>
</feature>
<dbReference type="Proteomes" id="UP000830401">
    <property type="component" value="Plasmid unnamed3"/>
</dbReference>
<evidence type="ECO:0000313" key="4">
    <source>
        <dbReference type="Proteomes" id="UP000830401"/>
    </source>
</evidence>
<geneLocation type="plasmid" evidence="3 4">
    <name>unnamed3</name>
</geneLocation>
<reference evidence="3" key="1">
    <citation type="submission" date="2022-04" db="EMBL/GenBank/DDBJ databases">
        <title>Hymenobacter sp. isolated from the air.</title>
        <authorList>
            <person name="Won M."/>
            <person name="Lee C.-M."/>
            <person name="Woen H.-Y."/>
            <person name="Kwon S.-W."/>
        </authorList>
    </citation>
    <scope>NUCLEOTIDE SEQUENCE</scope>
    <source>
        <strain evidence="3">5420S-77</strain>
        <plasmid evidence="3">unnamed3</plasmid>
    </source>
</reference>
<protein>
    <recommendedName>
        <fullName evidence="5">T9SS type A sorting domain-containing protein</fullName>
    </recommendedName>
</protein>
<keyword evidence="3" id="KW-0614">Plasmid</keyword>
<proteinExistence type="predicted"/>
<accession>A0ABY4GDP8</accession>
<sequence>MKLLFTLVLALPAFPGLTQTLTNAGATLTVEADATLYVAGGVLNQAGSTLINAGTLHLAGDLTNAGTLTSPGLLLFAGTSTQVFRPGTAAVTAITLHNTGAAGANRLLITEDLVITSLLTLTRGLVRTQEAETGAPLATLRLPDGARVMGEGPGQYVQGRLAVTRSSGSVATGAVDFTNGLVLDSNGQNLGPVTVTRTAGLQAAGVSYGPTVGGTRSIDRLWQVAARQPPRAPVSVSVSWISDDDNGLDFTMPAQLWRAAQASGPWTRQGAPISSSVRRLTADVTQLGVLTVRNTSASRPLTPESRSVGFTAQLYPNPVRGREVPTLLVHTANAGPLSWQLTDALGRTLRSQSAPQPPGPVQCLSVPPTAYHPAST</sequence>
<organism evidence="3 4">
    <name type="scientific">Hymenobacter volaticus</name>
    <dbReference type="NCBI Taxonomy" id="2932254"/>
    <lineage>
        <taxon>Bacteria</taxon>
        <taxon>Pseudomonadati</taxon>
        <taxon>Bacteroidota</taxon>
        <taxon>Cytophagia</taxon>
        <taxon>Cytophagales</taxon>
        <taxon>Hymenobacteraceae</taxon>
        <taxon>Hymenobacter</taxon>
    </lineage>
</organism>